<evidence type="ECO:0000313" key="5">
    <source>
        <dbReference type="EMBL" id="PCE30208.1"/>
    </source>
</evidence>
<dbReference type="AlphaFoldDB" id="A0A2A4FC61"/>
<protein>
    <recommendedName>
        <fullName evidence="7">UbiD family decarboxylase</fullName>
    </recommendedName>
</protein>
<feature type="domain" description="3-octaprenyl-4-hydroxybenzoate carboxy-lyase-like N-terminal" evidence="3">
    <location>
        <begin position="19"/>
        <end position="98"/>
    </location>
</feature>
<dbReference type="Pfam" id="PF01977">
    <property type="entry name" value="UbiD"/>
    <property type="match status" value="1"/>
</dbReference>
<dbReference type="Proteomes" id="UP000217994">
    <property type="component" value="Unassembled WGS sequence"/>
</dbReference>
<dbReference type="GeneID" id="69001413"/>
<comment type="similarity">
    <text evidence="1">Belongs to the UbiD family.</text>
</comment>
<evidence type="ECO:0000259" key="4">
    <source>
        <dbReference type="Pfam" id="PF20696"/>
    </source>
</evidence>
<dbReference type="Gene3D" id="3.40.1670.10">
    <property type="entry name" value="UbiD C-terminal domain-like"/>
    <property type="match status" value="1"/>
</dbReference>
<dbReference type="EMBL" id="MTZU01000069">
    <property type="protein sequence ID" value="PCE30208.1"/>
    <property type="molecule type" value="Genomic_DNA"/>
</dbReference>
<organism evidence="5 6">
    <name type="scientific">Burkholderia ubonensis subsp. mesacidophila</name>
    <dbReference type="NCBI Taxonomy" id="265293"/>
    <lineage>
        <taxon>Bacteria</taxon>
        <taxon>Pseudomonadati</taxon>
        <taxon>Pseudomonadota</taxon>
        <taxon>Betaproteobacteria</taxon>
        <taxon>Burkholderiales</taxon>
        <taxon>Burkholderiaceae</taxon>
        <taxon>Burkholderia</taxon>
        <taxon>Burkholderia cepacia complex</taxon>
    </lineage>
</organism>
<reference evidence="5 6" key="1">
    <citation type="submission" date="2017-01" db="EMBL/GenBank/DDBJ databases">
        <title>Whole-Genome Shotgun Sequencing of Two beta-Proteobacterial Species in Search of the Bulgecin Biosynthetic Cluster.</title>
        <authorList>
            <person name="Horsman M.E."/>
            <person name="Marous D.R."/>
            <person name="Li R."/>
            <person name="Oliver R.A."/>
            <person name="Byun B."/>
            <person name="Emrich S.J."/>
            <person name="Boggess B."/>
            <person name="Townsend C.A."/>
            <person name="Mobashery S."/>
        </authorList>
    </citation>
    <scope>NUCLEOTIDE SEQUENCE [LARGE SCALE GENOMIC DNA]</scope>
    <source>
        <strain evidence="5 6">ATCC 31433</strain>
    </source>
</reference>
<dbReference type="InterPro" id="IPR048304">
    <property type="entry name" value="UbiD_Rift_dom"/>
</dbReference>
<comment type="caution">
    <text evidence="5">The sequence shown here is derived from an EMBL/GenBank/DDBJ whole genome shotgun (WGS) entry which is preliminary data.</text>
</comment>
<dbReference type="InterPro" id="IPR049381">
    <property type="entry name" value="UbiD-like_C"/>
</dbReference>
<evidence type="ECO:0000256" key="1">
    <source>
        <dbReference type="ARBA" id="ARBA00010021"/>
    </source>
</evidence>
<dbReference type="GO" id="GO:0005737">
    <property type="term" value="C:cytoplasm"/>
    <property type="evidence" value="ECO:0007669"/>
    <property type="project" value="TreeGrafter"/>
</dbReference>
<dbReference type="Pfam" id="PF20696">
    <property type="entry name" value="UbiD_C"/>
    <property type="match status" value="1"/>
</dbReference>
<dbReference type="RefSeq" id="WP_157721076.1">
    <property type="nucleotide sequence ID" value="NZ_CP020738.1"/>
</dbReference>
<dbReference type="InterPro" id="IPR049383">
    <property type="entry name" value="UbiD-like_N"/>
</dbReference>
<dbReference type="Pfam" id="PF20695">
    <property type="entry name" value="UbiD_N"/>
    <property type="match status" value="1"/>
</dbReference>
<dbReference type="GO" id="GO:0016831">
    <property type="term" value="F:carboxy-lyase activity"/>
    <property type="evidence" value="ECO:0007669"/>
    <property type="project" value="InterPro"/>
</dbReference>
<proteinExistence type="inferred from homology"/>
<name>A0A2A4FC61_9BURK</name>
<evidence type="ECO:0000313" key="6">
    <source>
        <dbReference type="Proteomes" id="UP000217994"/>
    </source>
</evidence>
<dbReference type="SUPFAM" id="SSF50475">
    <property type="entry name" value="FMN-binding split barrel"/>
    <property type="match status" value="1"/>
</dbReference>
<sequence>MTLPSRSLRDALDACRARGGSVVEIDAGLDPRVEIAAHYRAHFATSPGSSRSGDEPVVLYAGGNGRMPVLMGLFGSRARNEWLLGAEPGGGARHFAQLLGSRVAPEWRDAPPCRERQAPERLRALPVPTTTAVDAGPYLTAGIVCAGDPDSGFASVSIHRMRVLDDSRLTIWIFPGRDLDRLYRKALDAGRTLPVSINIGAPPAVYLTSSLSAPFVEPGSGEIEAAGAMLGAPLELARCATNDTFCFARSEIVIEGTLLADTADEYANAANRFAMPEFLGYMGEARASLPVVEVSAVFHRRDAIFQAFLGPGKEQSELLALPAEAGMLRHLSQLAPEDATLLDAHYLSAGGGQLILVLRVRKHRDTPGAMERIRRAVIERHALVKAIWIVDEDIDIHSPEDVLWAAATRFQPSRDLYMQTRVAGFPLDPSQGIGYLDASACVTDKYLLDLTAPVALAQRFRRTW</sequence>
<evidence type="ECO:0000259" key="3">
    <source>
        <dbReference type="Pfam" id="PF20695"/>
    </source>
</evidence>
<feature type="domain" description="3-octaprenyl-4-hydroxybenzoate carboxy-lyase-like Rift-related" evidence="2">
    <location>
        <begin position="110"/>
        <end position="308"/>
    </location>
</feature>
<evidence type="ECO:0000259" key="2">
    <source>
        <dbReference type="Pfam" id="PF01977"/>
    </source>
</evidence>
<evidence type="ECO:0008006" key="7">
    <source>
        <dbReference type="Google" id="ProtNLM"/>
    </source>
</evidence>
<dbReference type="PANTHER" id="PTHR30108">
    <property type="entry name" value="3-OCTAPRENYL-4-HYDROXYBENZOATE CARBOXY-LYASE-RELATED"/>
    <property type="match status" value="1"/>
</dbReference>
<dbReference type="SUPFAM" id="SSF143968">
    <property type="entry name" value="UbiD C-terminal domain-like"/>
    <property type="match status" value="1"/>
</dbReference>
<feature type="domain" description="3-octaprenyl-4-hydroxybenzoate carboxy-lyase-like C-terminal" evidence="4">
    <location>
        <begin position="319"/>
        <end position="432"/>
    </location>
</feature>
<dbReference type="InterPro" id="IPR002830">
    <property type="entry name" value="UbiD"/>
</dbReference>
<dbReference type="PANTHER" id="PTHR30108:SF21">
    <property type="entry name" value="4-HYDROXYBENZOATE DECARBOXYLASE"/>
    <property type="match status" value="1"/>
</dbReference>
<accession>A0A2A4FC61</accession>
<gene>
    <name evidence="5" type="ORF">BZL54_22435</name>
</gene>